<dbReference type="EMBL" id="MZ089758">
    <property type="protein sequence ID" value="QXN75035.1"/>
    <property type="molecule type" value="Genomic_DNA"/>
</dbReference>
<sequence length="161" mass="16935">MIMLGELFGAIGGLGAAGIDAATTAQQNALDREFNAGEAQKARDFNAAEAQKNRDYQTQMSNTAYQRAMADMKAAGINPALAFQQGGASSPSGSSASSPAAHFQSRGYGNTAMHVANAFGAIGNALTQRAEAMSAMQNAQQSLSPWQRRYLASLLRKMRGK</sequence>
<evidence type="ECO:0000313" key="1">
    <source>
        <dbReference type="EMBL" id="QXN75035.1"/>
    </source>
</evidence>
<organism evidence="1">
    <name type="scientific">Microvirus mar12</name>
    <dbReference type="NCBI Taxonomy" id="2851144"/>
    <lineage>
        <taxon>Viruses</taxon>
        <taxon>Monodnaviria</taxon>
        <taxon>Sangervirae</taxon>
        <taxon>Phixviricota</taxon>
        <taxon>Malgrandaviricetes</taxon>
        <taxon>Petitvirales</taxon>
        <taxon>Microviridae</taxon>
    </lineage>
</organism>
<protein>
    <submittedName>
        <fullName evidence="1">DNA pilot protein</fullName>
    </submittedName>
</protein>
<proteinExistence type="predicted"/>
<reference evidence="1" key="1">
    <citation type="submission" date="2021-04" db="EMBL/GenBank/DDBJ databases">
        <title>Genomes of microviruses identified in yellow-bellied marmot fecal samples.</title>
        <authorList>
            <person name="Varsani A."/>
            <person name="Kraberger S."/>
            <person name="Chatterjee A."/>
            <person name="Richet C."/>
            <person name="Fontenele R.S."/>
            <person name="Schmidlin K."/>
            <person name="Blumstein D.T."/>
        </authorList>
    </citation>
    <scope>NUCLEOTIDE SEQUENCE</scope>
    <source>
        <strain evidence="1">Mar12</strain>
    </source>
</reference>
<accession>A0A8F5MK31</accession>
<name>A0A8F5MK31_9VIRU</name>